<reference evidence="1 2" key="1">
    <citation type="submission" date="2013-12" db="EMBL/GenBank/DDBJ databases">
        <title>Draft genome of the parsitic nematode Ancylostoma duodenale.</title>
        <authorList>
            <person name="Mitreva M."/>
        </authorList>
    </citation>
    <scope>NUCLEOTIDE SEQUENCE [LARGE SCALE GENOMIC DNA]</scope>
    <source>
        <strain evidence="1 2">Zhejiang</strain>
    </source>
</reference>
<protein>
    <recommendedName>
        <fullName evidence="3">Reverse transcriptase domain-containing protein</fullName>
    </recommendedName>
</protein>
<sequence>MFATVNGGAVFLQVDLSDSYLELLGGLSDLSDGFEKKVNRLIIGPRAVATYSDDILVRERIGKEHMEDFLALFERIVENGFKARMENCLFAKS</sequence>
<organism evidence="1 2">
    <name type="scientific">Ancylostoma duodenale</name>
    <dbReference type="NCBI Taxonomy" id="51022"/>
    <lineage>
        <taxon>Eukaryota</taxon>
        <taxon>Metazoa</taxon>
        <taxon>Ecdysozoa</taxon>
        <taxon>Nematoda</taxon>
        <taxon>Chromadorea</taxon>
        <taxon>Rhabditida</taxon>
        <taxon>Rhabditina</taxon>
        <taxon>Rhabditomorpha</taxon>
        <taxon>Strongyloidea</taxon>
        <taxon>Ancylostomatidae</taxon>
        <taxon>Ancylostomatinae</taxon>
        <taxon>Ancylostoma</taxon>
    </lineage>
</organism>
<dbReference type="EMBL" id="KN743734">
    <property type="protein sequence ID" value="KIH52406.1"/>
    <property type="molecule type" value="Genomic_DNA"/>
</dbReference>
<evidence type="ECO:0000313" key="2">
    <source>
        <dbReference type="Proteomes" id="UP000054047"/>
    </source>
</evidence>
<gene>
    <name evidence="1" type="ORF">ANCDUO_17494</name>
</gene>
<accession>A0A0C2G5S0</accession>
<dbReference type="InterPro" id="IPR043128">
    <property type="entry name" value="Rev_trsase/Diguanyl_cyclase"/>
</dbReference>
<name>A0A0C2G5S0_9BILA</name>
<dbReference type="Gene3D" id="3.30.70.270">
    <property type="match status" value="1"/>
</dbReference>
<proteinExistence type="predicted"/>
<evidence type="ECO:0008006" key="3">
    <source>
        <dbReference type="Google" id="ProtNLM"/>
    </source>
</evidence>
<dbReference type="AlphaFoldDB" id="A0A0C2G5S0"/>
<keyword evidence="2" id="KW-1185">Reference proteome</keyword>
<dbReference type="SUPFAM" id="SSF56672">
    <property type="entry name" value="DNA/RNA polymerases"/>
    <property type="match status" value="1"/>
</dbReference>
<evidence type="ECO:0000313" key="1">
    <source>
        <dbReference type="EMBL" id="KIH52406.1"/>
    </source>
</evidence>
<dbReference type="Proteomes" id="UP000054047">
    <property type="component" value="Unassembled WGS sequence"/>
</dbReference>
<dbReference type="InterPro" id="IPR043502">
    <property type="entry name" value="DNA/RNA_pol_sf"/>
</dbReference>